<proteinExistence type="predicted"/>
<evidence type="ECO:0000313" key="2">
    <source>
        <dbReference type="EMBL" id="OGD63610.1"/>
    </source>
</evidence>
<reference evidence="2 3" key="1">
    <citation type="journal article" date="2016" name="Nat. Commun.">
        <title>Thousands of microbial genomes shed light on interconnected biogeochemical processes in an aquifer system.</title>
        <authorList>
            <person name="Anantharaman K."/>
            <person name="Brown C.T."/>
            <person name="Hug L.A."/>
            <person name="Sharon I."/>
            <person name="Castelle C.J."/>
            <person name="Probst A.J."/>
            <person name="Thomas B.C."/>
            <person name="Singh A."/>
            <person name="Wilkins M.J."/>
            <person name="Karaoz U."/>
            <person name="Brodie E.L."/>
            <person name="Williams K.H."/>
            <person name="Hubbard S.S."/>
            <person name="Banfield J.F."/>
        </authorList>
    </citation>
    <scope>NUCLEOTIDE SEQUENCE [LARGE SCALE GENOMIC DNA]</scope>
</reference>
<dbReference type="AlphaFoldDB" id="A0A1F5E8G4"/>
<evidence type="ECO:0000259" key="1">
    <source>
        <dbReference type="SMART" id="SM01126"/>
    </source>
</evidence>
<protein>
    <recommendedName>
        <fullName evidence="1">ISXO2-like transposase domain-containing protein</fullName>
    </recommendedName>
</protein>
<dbReference type="EMBL" id="MEZK01000007">
    <property type="protein sequence ID" value="OGD63610.1"/>
    <property type="molecule type" value="Genomic_DNA"/>
</dbReference>
<dbReference type="Pfam" id="PF12762">
    <property type="entry name" value="DDE_Tnp_IS1595"/>
    <property type="match status" value="1"/>
</dbReference>
<dbReference type="Pfam" id="PF12760">
    <property type="entry name" value="Zn_ribbon_IS1595"/>
    <property type="match status" value="1"/>
</dbReference>
<dbReference type="InterPro" id="IPR053164">
    <property type="entry name" value="IS1016-like_transposase"/>
</dbReference>
<evidence type="ECO:0000313" key="3">
    <source>
        <dbReference type="Proteomes" id="UP000177006"/>
    </source>
</evidence>
<feature type="domain" description="ISXO2-like transposase" evidence="1">
    <location>
        <begin position="125"/>
        <end position="266"/>
    </location>
</feature>
<sequence>MKFTINEFNKKYPTDDVCLAELFKARYGYIKVCPKCKKETKFNRIKARKCYCCQYCGFQLHPVANTIFHKSETPLKNWFYAIYLFSTSKNGVSAMELQRQIGCTYKTAWRMAYQIRLLFEQNKDMLTKITEIDESYFGGKGGNNKRGRGSENKTPVLGMLERQGSVKATVIVNTKRKTVMPIIRRHVKIGTSVMTDEYLPYHSLCKEGYLHQTVNHGQKEYARGIIHTNTIEGFWSQLKRSINGTYHAVSPKYLQLYIDEFSFRYNQRFSFQPIFSLLLKQVAKQS</sequence>
<comment type="caution">
    <text evidence="2">The sequence shown here is derived from an EMBL/GenBank/DDBJ whole genome shotgun (WGS) entry which is preliminary data.</text>
</comment>
<dbReference type="NCBIfam" id="NF033547">
    <property type="entry name" value="transpos_IS1595"/>
    <property type="match status" value="1"/>
</dbReference>
<gene>
    <name evidence="2" type="ORF">A2160_01975</name>
</gene>
<dbReference type="PANTHER" id="PTHR47163:SF2">
    <property type="entry name" value="SI:DKEY-17M8.2"/>
    <property type="match status" value="1"/>
</dbReference>
<dbReference type="PANTHER" id="PTHR47163">
    <property type="entry name" value="DDE_TNP_IS1595 DOMAIN-CONTAINING PROTEIN"/>
    <property type="match status" value="1"/>
</dbReference>
<organism evidence="2 3">
    <name type="scientific">Candidatus Beckwithbacteria bacterium RBG_13_42_9</name>
    <dbReference type="NCBI Taxonomy" id="1797457"/>
    <lineage>
        <taxon>Bacteria</taxon>
        <taxon>Candidatus Beckwithiibacteriota</taxon>
    </lineage>
</organism>
<dbReference type="SMART" id="SM01126">
    <property type="entry name" value="DDE_Tnp_IS1595"/>
    <property type="match status" value="1"/>
</dbReference>
<dbReference type="Proteomes" id="UP000177006">
    <property type="component" value="Unassembled WGS sequence"/>
</dbReference>
<accession>A0A1F5E8G4</accession>
<dbReference type="InterPro" id="IPR024445">
    <property type="entry name" value="Tnp_ISXO2-like"/>
</dbReference>
<name>A0A1F5E8G4_9BACT</name>
<dbReference type="InterPro" id="IPR024442">
    <property type="entry name" value="Transposase_Zn_ribbon"/>
</dbReference>